<dbReference type="KEGG" id="cgrn:4412665_01789"/>
<organism evidence="4 5">
    <name type="scientific">Cutibacterium granulosum</name>
    <dbReference type="NCBI Taxonomy" id="33011"/>
    <lineage>
        <taxon>Bacteria</taxon>
        <taxon>Bacillati</taxon>
        <taxon>Actinomycetota</taxon>
        <taxon>Actinomycetes</taxon>
        <taxon>Propionibacteriales</taxon>
        <taxon>Propionibacteriaceae</taxon>
        <taxon>Cutibacterium</taxon>
    </lineage>
</organism>
<reference evidence="4 5" key="1">
    <citation type="submission" date="2017-06" db="EMBL/GenBank/DDBJ databases">
        <authorList>
            <consortium name="Pathogen Informatics"/>
        </authorList>
    </citation>
    <scope>NUCLEOTIDE SEQUENCE [LARGE SCALE GENOMIC DNA]</scope>
    <source>
        <strain evidence="4 5">NCTC11865</strain>
    </source>
</reference>
<dbReference type="SMART" id="SM00460">
    <property type="entry name" value="TGc"/>
    <property type="match status" value="1"/>
</dbReference>
<dbReference type="eggNOG" id="COG1305">
    <property type="taxonomic scope" value="Bacteria"/>
</dbReference>
<protein>
    <submittedName>
        <fullName evidence="4">Antirepressor regulating drug resistance, predicted signal transduction N-terminal membrane component</fullName>
    </submittedName>
</protein>
<dbReference type="SUPFAM" id="SSF54001">
    <property type="entry name" value="Cysteine proteinases"/>
    <property type="match status" value="1"/>
</dbReference>
<evidence type="ECO:0000313" key="4">
    <source>
        <dbReference type="EMBL" id="SNV39577.1"/>
    </source>
</evidence>
<dbReference type="Gene3D" id="3.10.620.30">
    <property type="match status" value="1"/>
</dbReference>
<feature type="transmembrane region" description="Helical" evidence="2">
    <location>
        <begin position="16"/>
        <end position="37"/>
    </location>
</feature>
<dbReference type="InterPro" id="IPR021878">
    <property type="entry name" value="TgpA_N"/>
</dbReference>
<feature type="transmembrane region" description="Helical" evidence="2">
    <location>
        <begin position="176"/>
        <end position="197"/>
    </location>
</feature>
<feature type="transmembrane region" description="Helical" evidence="2">
    <location>
        <begin position="608"/>
        <end position="628"/>
    </location>
</feature>
<keyword evidence="2" id="KW-1133">Transmembrane helix</keyword>
<feature type="transmembrane region" description="Helical" evidence="2">
    <location>
        <begin position="218"/>
        <end position="241"/>
    </location>
</feature>
<feature type="region of interest" description="Disordered" evidence="1">
    <location>
        <begin position="558"/>
        <end position="604"/>
    </location>
</feature>
<feature type="domain" description="Transglutaminase-like" evidence="3">
    <location>
        <begin position="479"/>
        <end position="548"/>
    </location>
</feature>
<gene>
    <name evidence="4" type="ORF">SAMEA4412665_01789</name>
</gene>
<evidence type="ECO:0000256" key="1">
    <source>
        <dbReference type="SAM" id="MobiDB-lite"/>
    </source>
</evidence>
<feature type="transmembrane region" description="Helical" evidence="2">
    <location>
        <begin position="127"/>
        <end position="146"/>
    </location>
</feature>
<feature type="compositionally biased region" description="Low complexity" evidence="1">
    <location>
        <begin position="563"/>
        <end position="597"/>
    </location>
</feature>
<dbReference type="RefSeq" id="WP_095141029.1">
    <property type="nucleotide sequence ID" value="NZ_LT906441.1"/>
</dbReference>
<feature type="transmembrane region" description="Helical" evidence="2">
    <location>
        <begin position="43"/>
        <end position="61"/>
    </location>
</feature>
<feature type="transmembrane region" description="Helical" evidence="2">
    <location>
        <begin position="153"/>
        <end position="170"/>
    </location>
</feature>
<accession>A0A239WYS7</accession>
<keyword evidence="2" id="KW-0812">Transmembrane</keyword>
<dbReference type="Proteomes" id="UP000215332">
    <property type="component" value="Chromosome 1"/>
</dbReference>
<sequence length="751" mass="81494">MTDRSTTSNSATRTRVVVMPIVICVAIMLGSLCFLPIIDDALLWVVMAAVTIIVEAISAVSRRFNTPAGVIHLWQLLGVLAMSYGAGLSATRSLGIAGAWLPALKELFIHTSTVLRVSPAPLPPDPGVRWILTVVIGLVSVLADLLVISLANAAWSLAALLSMYLIPAITDTRDAPWWTFVAMASAYLLILLADQLIDSRQWTRNVTHDSAPTARLRGASGALAGMGTVFAIPALALSLVIGSALPTFGHVEIVTPRPHGEGPIQLTDPTLDLQKNLNDPSSAPVLSYTSQAKDGEYLRIASLTKLDASGWHLNPTDLTKEQPQSVPGLTGPSSTHKIDVTIRHLDSEYLPAPYAPLSSSVGTNTWSWDPQTLAIVSTATNRAEATRGLNYSVQATEPEPDAFTFEKTAAGTPDDPDLYALPDDVPEQIISLTHSITGSRKNAVAQATAIQAWLRDTRRFHYSTTAPPGTGYNVLTNFLTDTHSGYCIHFASAMALMARIEGIPSRVSVGFLPGSQNGSQRLVKASQMHAWPELYFQNYGWVRFEPTAAVAQPPAWTVENPRRAAPSAAPQSPEANRSPSTSTSAPSQASPAPSPDATSHDSDHGSGVPWTVIVWILVVMVLLCVPMLTRMVVRRWRLHRDTPDAFARGAWQEVQACWIDHGLPLAHATSRQQCLEMTGELPEQARGALERLCLLDERARYAPSIDLDERDRDKVVDDVETVRDALAQQPSRRPHWLAVWMPASLVRGRHR</sequence>
<dbReference type="Pfam" id="PF11992">
    <property type="entry name" value="TgpA_N"/>
    <property type="match status" value="1"/>
</dbReference>
<evidence type="ECO:0000259" key="3">
    <source>
        <dbReference type="SMART" id="SM00460"/>
    </source>
</evidence>
<dbReference type="InterPro" id="IPR002931">
    <property type="entry name" value="Transglutaminase-like"/>
</dbReference>
<proteinExistence type="predicted"/>
<keyword evidence="2" id="KW-0472">Membrane</keyword>
<dbReference type="PANTHER" id="PTHR42736:SF1">
    <property type="entry name" value="PROTEIN-GLUTAMINE GAMMA-GLUTAMYLTRANSFERASE"/>
    <property type="match status" value="1"/>
</dbReference>
<dbReference type="AlphaFoldDB" id="A0A239WYS7"/>
<name>A0A239WYS7_9ACTN</name>
<evidence type="ECO:0000313" key="5">
    <source>
        <dbReference type="Proteomes" id="UP000215332"/>
    </source>
</evidence>
<feature type="compositionally biased region" description="Polar residues" evidence="1">
    <location>
        <begin position="321"/>
        <end position="335"/>
    </location>
</feature>
<dbReference type="Pfam" id="PF01841">
    <property type="entry name" value="Transglut_core"/>
    <property type="match status" value="1"/>
</dbReference>
<evidence type="ECO:0000256" key="2">
    <source>
        <dbReference type="SAM" id="Phobius"/>
    </source>
</evidence>
<dbReference type="EMBL" id="LT906441">
    <property type="protein sequence ID" value="SNV39577.1"/>
    <property type="molecule type" value="Genomic_DNA"/>
</dbReference>
<dbReference type="InterPro" id="IPR052901">
    <property type="entry name" value="Bact_TGase-like"/>
</dbReference>
<dbReference type="InterPro" id="IPR038765">
    <property type="entry name" value="Papain-like_cys_pep_sf"/>
</dbReference>
<feature type="transmembrane region" description="Helical" evidence="2">
    <location>
        <begin position="73"/>
        <end position="101"/>
    </location>
</feature>
<feature type="region of interest" description="Disordered" evidence="1">
    <location>
        <begin position="315"/>
        <end position="335"/>
    </location>
</feature>
<dbReference type="PANTHER" id="PTHR42736">
    <property type="entry name" value="PROTEIN-GLUTAMINE GAMMA-GLUTAMYLTRANSFERASE"/>
    <property type="match status" value="1"/>
</dbReference>